<organism evidence="4 5">
    <name type="scientific">Rhynchophorus ferrugineus</name>
    <name type="common">Red palm weevil</name>
    <name type="synonym">Curculio ferrugineus</name>
    <dbReference type="NCBI Taxonomy" id="354439"/>
    <lineage>
        <taxon>Eukaryota</taxon>
        <taxon>Metazoa</taxon>
        <taxon>Ecdysozoa</taxon>
        <taxon>Arthropoda</taxon>
        <taxon>Hexapoda</taxon>
        <taxon>Insecta</taxon>
        <taxon>Pterygota</taxon>
        <taxon>Neoptera</taxon>
        <taxon>Endopterygota</taxon>
        <taxon>Coleoptera</taxon>
        <taxon>Polyphaga</taxon>
        <taxon>Cucujiformia</taxon>
        <taxon>Curculionidae</taxon>
        <taxon>Dryophthorinae</taxon>
        <taxon>Rhynchophorus</taxon>
    </lineage>
</organism>
<comment type="similarity">
    <text evidence="1 3">Belongs to the short-chain dehydrogenases/reductases (SDR) family.</text>
</comment>
<dbReference type="PANTHER" id="PTHR43115:SF4">
    <property type="entry name" value="DEHYDROGENASE_REDUCTASE SDR FAMILY MEMBER 11"/>
    <property type="match status" value="1"/>
</dbReference>
<evidence type="ECO:0000313" key="4">
    <source>
        <dbReference type="EMBL" id="KAF7265520.1"/>
    </source>
</evidence>
<dbReference type="OrthoDB" id="1933717at2759"/>
<evidence type="ECO:0000256" key="3">
    <source>
        <dbReference type="RuleBase" id="RU000363"/>
    </source>
</evidence>
<keyword evidence="2" id="KW-0560">Oxidoreductase</keyword>
<dbReference type="InterPro" id="IPR020904">
    <property type="entry name" value="Sc_DH/Rdtase_CS"/>
</dbReference>
<protein>
    <submittedName>
        <fullName evidence="4">Uncharacterized protein</fullName>
    </submittedName>
</protein>
<dbReference type="Pfam" id="PF00106">
    <property type="entry name" value="adh_short"/>
    <property type="match status" value="1"/>
</dbReference>
<dbReference type="PRINTS" id="PR00080">
    <property type="entry name" value="SDRFAMILY"/>
</dbReference>
<accession>A0A834HND3</accession>
<dbReference type="SMR" id="A0A834HND3"/>
<proteinExistence type="inferred from homology"/>
<comment type="caution">
    <text evidence="4">The sequence shown here is derived from an EMBL/GenBank/DDBJ whole genome shotgun (WGS) entry which is preliminary data.</text>
</comment>
<keyword evidence="5" id="KW-1185">Reference proteome</keyword>
<evidence type="ECO:0000256" key="1">
    <source>
        <dbReference type="ARBA" id="ARBA00006484"/>
    </source>
</evidence>
<sequence>MALSLAKFQGKVAVVTGASSGIGKDTAKALVKNGLIVAGLGRRVERIEDLAKQLSGEKGKLKAYKCDMTKEQDILSTFKRITEELGPIHVLVNNAGLMLPTTLIDGDTEKWRTTFDTNVLGLCIATREALKSMKAHNTAGHIIHINSIAGHYIVNIPNLNVYSATKYAVTALAETLRTDLTREKLPIKITSVSPGYVETEIQAVAGFPADAISMPALNASDIAEAVVYALSTPAHVNGALGLPACLEHAVEEGYPRMYRLCNLWPG</sequence>
<dbReference type="PRINTS" id="PR00081">
    <property type="entry name" value="GDHRDH"/>
</dbReference>
<dbReference type="SUPFAM" id="SSF51735">
    <property type="entry name" value="NAD(P)-binding Rossmann-fold domains"/>
    <property type="match status" value="1"/>
</dbReference>
<dbReference type="PROSITE" id="PS00061">
    <property type="entry name" value="ADH_SHORT"/>
    <property type="match status" value="1"/>
</dbReference>
<name>A0A834HND3_RHYFE</name>
<evidence type="ECO:0000256" key="2">
    <source>
        <dbReference type="ARBA" id="ARBA00023002"/>
    </source>
</evidence>
<dbReference type="AlphaFoldDB" id="A0A834HND3"/>
<dbReference type="PANTHER" id="PTHR43115">
    <property type="entry name" value="DEHYDROGENASE/REDUCTASE SDR FAMILY MEMBER 11"/>
    <property type="match status" value="1"/>
</dbReference>
<gene>
    <name evidence="4" type="ORF">GWI33_021055</name>
</gene>
<dbReference type="InterPro" id="IPR036291">
    <property type="entry name" value="NAD(P)-bd_dom_sf"/>
</dbReference>
<dbReference type="Gene3D" id="3.40.50.720">
    <property type="entry name" value="NAD(P)-binding Rossmann-like Domain"/>
    <property type="match status" value="1"/>
</dbReference>
<dbReference type="InterPro" id="IPR002347">
    <property type="entry name" value="SDR_fam"/>
</dbReference>
<dbReference type="FunFam" id="3.40.50.720:FF:000047">
    <property type="entry name" value="NADP-dependent L-serine/L-allo-threonine dehydrogenase"/>
    <property type="match status" value="1"/>
</dbReference>
<evidence type="ECO:0000313" key="5">
    <source>
        <dbReference type="Proteomes" id="UP000625711"/>
    </source>
</evidence>
<dbReference type="Proteomes" id="UP000625711">
    <property type="component" value="Unassembled WGS sequence"/>
</dbReference>
<dbReference type="EMBL" id="JAACXV010014609">
    <property type="protein sequence ID" value="KAF7265520.1"/>
    <property type="molecule type" value="Genomic_DNA"/>
</dbReference>
<dbReference type="GO" id="GO:0016616">
    <property type="term" value="F:oxidoreductase activity, acting on the CH-OH group of donors, NAD or NADP as acceptor"/>
    <property type="evidence" value="ECO:0007669"/>
    <property type="project" value="UniProtKB-ARBA"/>
</dbReference>
<reference evidence="4" key="1">
    <citation type="submission" date="2020-08" db="EMBL/GenBank/DDBJ databases">
        <title>Genome sequencing and assembly of the red palm weevil Rhynchophorus ferrugineus.</title>
        <authorList>
            <person name="Dias G.B."/>
            <person name="Bergman C.M."/>
            <person name="Manee M."/>
        </authorList>
    </citation>
    <scope>NUCLEOTIDE SEQUENCE</scope>
    <source>
        <strain evidence="4">AA-2017</strain>
        <tissue evidence="4">Whole larva</tissue>
    </source>
</reference>